<keyword evidence="2" id="KW-1185">Reference proteome</keyword>
<reference evidence="3" key="1">
    <citation type="submission" date="2017-02" db="UniProtKB">
        <authorList>
            <consortium name="WormBaseParasite"/>
        </authorList>
    </citation>
    <scope>IDENTIFICATION</scope>
</reference>
<sequence length="225" mass="25261">MDTEYATLCRVRARNMSVITPPDRHKQPILYPSPPRAGGALLRRQKNPLLTRGHLIWELNYVDVVGFELAQAPTHHDTGIAYSSSPTIASEQDVRTLLHRSRNIKYDIIALQETKGKTETIKKADHKEFLIIGVKLNRRNIGGVGFIVNSTVHHLADSYKIIGSQLGRELNMENDVAPEIARRRRAAWAAFSSIREITDQVKYAGLRASIFNASVLQAMCYATET</sequence>
<organism evidence="3">
    <name type="scientific">Nippostrongylus brasiliensis</name>
    <name type="common">Rat hookworm</name>
    <dbReference type="NCBI Taxonomy" id="27835"/>
    <lineage>
        <taxon>Eukaryota</taxon>
        <taxon>Metazoa</taxon>
        <taxon>Ecdysozoa</taxon>
        <taxon>Nematoda</taxon>
        <taxon>Chromadorea</taxon>
        <taxon>Rhabditida</taxon>
        <taxon>Rhabditina</taxon>
        <taxon>Rhabditomorpha</taxon>
        <taxon>Strongyloidea</taxon>
        <taxon>Heligmosomidae</taxon>
        <taxon>Nippostrongylus</taxon>
    </lineage>
</organism>
<protein>
    <submittedName>
        <fullName evidence="3">Endo/exonuclease/phosphatase domain-containing protein</fullName>
    </submittedName>
</protein>
<dbReference type="WBParaSite" id="NBR_0001491201-mRNA-1">
    <property type="protein sequence ID" value="NBR_0001491201-mRNA-1"/>
    <property type="gene ID" value="NBR_0001491201"/>
</dbReference>
<dbReference type="Proteomes" id="UP000271162">
    <property type="component" value="Unassembled WGS sequence"/>
</dbReference>
<evidence type="ECO:0000313" key="2">
    <source>
        <dbReference type="Proteomes" id="UP000271162"/>
    </source>
</evidence>
<evidence type="ECO:0000313" key="3">
    <source>
        <dbReference type="WBParaSite" id="NBR_0001491201-mRNA-1"/>
    </source>
</evidence>
<dbReference type="AlphaFoldDB" id="A0A0N4YE21"/>
<dbReference type="STRING" id="27835.A0A0N4YE21"/>
<evidence type="ECO:0000313" key="1">
    <source>
        <dbReference type="EMBL" id="VDL78507.1"/>
    </source>
</evidence>
<name>A0A0N4YE21_NIPBR</name>
<accession>A0A0N4YE21</accession>
<dbReference type="EMBL" id="UYSL01021534">
    <property type="protein sequence ID" value="VDL78507.1"/>
    <property type="molecule type" value="Genomic_DNA"/>
</dbReference>
<reference evidence="1 2" key="2">
    <citation type="submission" date="2018-11" db="EMBL/GenBank/DDBJ databases">
        <authorList>
            <consortium name="Pathogen Informatics"/>
        </authorList>
    </citation>
    <scope>NUCLEOTIDE SEQUENCE [LARGE SCALE GENOMIC DNA]</scope>
</reference>
<proteinExistence type="predicted"/>
<gene>
    <name evidence="1" type="ORF">NBR_LOCUS14913</name>
</gene>